<evidence type="ECO:0000256" key="9">
    <source>
        <dbReference type="ARBA" id="ARBA00023310"/>
    </source>
</evidence>
<protein>
    <recommendedName>
        <fullName evidence="10">ATP synthase epsilon chain</fullName>
    </recommendedName>
    <alternativeName>
        <fullName evidence="10">ATP synthase F1 sector epsilon subunit</fullName>
    </alternativeName>
    <alternativeName>
        <fullName evidence="10">F-ATPase epsilon subunit</fullName>
    </alternativeName>
</protein>
<comment type="subunit">
    <text evidence="10 11">F-type ATPases have 2 components, CF(1) - the catalytic core - and CF(0) - the membrane proton channel. CF(1) has five subunits: alpha(3), beta(3), gamma(1), delta(1), epsilon(1). CF(0) has three main subunits: a, b and c.</text>
</comment>
<keyword evidence="9 10" id="KW-0066">ATP synthesis</keyword>
<evidence type="ECO:0000256" key="4">
    <source>
        <dbReference type="ARBA" id="ARBA00022448"/>
    </source>
</evidence>
<evidence type="ECO:0000313" key="14">
    <source>
        <dbReference type="Proteomes" id="UP000609121"/>
    </source>
</evidence>
<dbReference type="Gene3D" id="2.60.15.10">
    <property type="entry name" value="F0F1 ATP synthase delta/epsilon subunit, N-terminal"/>
    <property type="match status" value="1"/>
</dbReference>
<keyword evidence="7 10" id="KW-0472">Membrane</keyword>
<evidence type="ECO:0000256" key="2">
    <source>
        <dbReference type="ARBA" id="ARBA00004184"/>
    </source>
</evidence>
<dbReference type="GO" id="GO:0005886">
    <property type="term" value="C:plasma membrane"/>
    <property type="evidence" value="ECO:0007669"/>
    <property type="project" value="UniProtKB-SubCell"/>
</dbReference>
<keyword evidence="10" id="KW-1003">Cell membrane</keyword>
<keyword evidence="4 10" id="KW-0813">Transport</keyword>
<dbReference type="GO" id="GO:0046933">
    <property type="term" value="F:proton-transporting ATP synthase activity, rotational mechanism"/>
    <property type="evidence" value="ECO:0007669"/>
    <property type="project" value="UniProtKB-UniRule"/>
</dbReference>
<comment type="subcellular location">
    <subcellularLocation>
        <location evidence="10">Cell membrane</location>
        <topology evidence="10">Peripheral membrane protein</topology>
    </subcellularLocation>
    <subcellularLocation>
        <location evidence="2">Endomembrane system</location>
        <topology evidence="2">Peripheral membrane protein</topology>
    </subcellularLocation>
</comment>
<keyword evidence="8 10" id="KW-0139">CF(1)</keyword>
<evidence type="ECO:0000256" key="3">
    <source>
        <dbReference type="ARBA" id="ARBA00005712"/>
    </source>
</evidence>
<evidence type="ECO:0000256" key="1">
    <source>
        <dbReference type="ARBA" id="ARBA00003543"/>
    </source>
</evidence>
<evidence type="ECO:0000256" key="11">
    <source>
        <dbReference type="RuleBase" id="RU003656"/>
    </source>
</evidence>
<reference evidence="13" key="1">
    <citation type="submission" date="2020-09" db="EMBL/GenBank/DDBJ databases">
        <title>A novel bacterium of genus Mangrovicoccus, isolated from South China Sea.</title>
        <authorList>
            <person name="Huang H."/>
            <person name="Mo K."/>
            <person name="Hu Y."/>
        </authorList>
    </citation>
    <scope>NUCLEOTIDE SEQUENCE</scope>
    <source>
        <strain evidence="13">HB182678</strain>
    </source>
</reference>
<dbReference type="PANTHER" id="PTHR13822:SF10">
    <property type="entry name" value="ATP SYNTHASE EPSILON CHAIN, CHLOROPLASTIC"/>
    <property type="match status" value="1"/>
</dbReference>
<dbReference type="RefSeq" id="WP_193180275.1">
    <property type="nucleotide sequence ID" value="NZ_JACVXA010000009.1"/>
</dbReference>
<gene>
    <name evidence="10 13" type="primary">atpC</name>
    <name evidence="13" type="ORF">ICN82_04900</name>
</gene>
<dbReference type="InterPro" id="IPR036771">
    <property type="entry name" value="ATPsynth_dsu/esu_N"/>
</dbReference>
<keyword evidence="6 10" id="KW-0406">Ion transport</keyword>
<comment type="similarity">
    <text evidence="3 10 11">Belongs to the ATPase epsilon chain family.</text>
</comment>
<dbReference type="Pfam" id="PF02823">
    <property type="entry name" value="ATP-synt_DE_N"/>
    <property type="match status" value="1"/>
</dbReference>
<evidence type="ECO:0000313" key="13">
    <source>
        <dbReference type="EMBL" id="MBE3637541.1"/>
    </source>
</evidence>
<dbReference type="NCBIfam" id="TIGR01216">
    <property type="entry name" value="ATP_synt_epsi"/>
    <property type="match status" value="1"/>
</dbReference>
<dbReference type="AlphaFoldDB" id="A0A8J6Z829"/>
<dbReference type="HAMAP" id="MF_00530">
    <property type="entry name" value="ATP_synth_epsil_bac"/>
    <property type="match status" value="1"/>
</dbReference>
<dbReference type="GO" id="GO:0045259">
    <property type="term" value="C:proton-transporting ATP synthase complex"/>
    <property type="evidence" value="ECO:0007669"/>
    <property type="project" value="UniProtKB-KW"/>
</dbReference>
<proteinExistence type="inferred from homology"/>
<evidence type="ECO:0000256" key="10">
    <source>
        <dbReference type="HAMAP-Rule" id="MF_00530"/>
    </source>
</evidence>
<dbReference type="CDD" id="cd12152">
    <property type="entry name" value="F1-ATPase_delta"/>
    <property type="match status" value="1"/>
</dbReference>
<evidence type="ECO:0000256" key="7">
    <source>
        <dbReference type="ARBA" id="ARBA00023136"/>
    </source>
</evidence>
<dbReference type="GO" id="GO:0012505">
    <property type="term" value="C:endomembrane system"/>
    <property type="evidence" value="ECO:0007669"/>
    <property type="project" value="UniProtKB-SubCell"/>
</dbReference>
<organism evidence="13 14">
    <name type="scientific">Mangrovicoccus algicola</name>
    <dbReference type="NCBI Taxonomy" id="2771008"/>
    <lineage>
        <taxon>Bacteria</taxon>
        <taxon>Pseudomonadati</taxon>
        <taxon>Pseudomonadota</taxon>
        <taxon>Alphaproteobacteria</taxon>
        <taxon>Rhodobacterales</taxon>
        <taxon>Paracoccaceae</taxon>
        <taxon>Mangrovicoccus</taxon>
    </lineage>
</organism>
<dbReference type="Proteomes" id="UP000609121">
    <property type="component" value="Unassembled WGS sequence"/>
</dbReference>
<dbReference type="SUPFAM" id="SSF51344">
    <property type="entry name" value="Epsilon subunit of F1F0-ATP synthase N-terminal domain"/>
    <property type="match status" value="1"/>
</dbReference>
<dbReference type="PANTHER" id="PTHR13822">
    <property type="entry name" value="ATP SYNTHASE DELTA/EPSILON CHAIN"/>
    <property type="match status" value="1"/>
</dbReference>
<sequence length="132" mass="14158">MAAETFQFDLVSPERSLASFQASAVQLPGSEGDLTAMAGHWPMITTLRPGMARVTVDGNVLEFAVVGGFAEITAGNVTVLAERAFEKGDEARAALEKMLADARTEAEAAKGPERDIATELVYDFVHLLENMQ</sequence>
<comment type="caution">
    <text evidence="13">The sequence shown here is derived from an EMBL/GenBank/DDBJ whole genome shotgun (WGS) entry which is preliminary data.</text>
</comment>
<dbReference type="EMBL" id="JACVXA010000009">
    <property type="protein sequence ID" value="MBE3637541.1"/>
    <property type="molecule type" value="Genomic_DNA"/>
</dbReference>
<dbReference type="GO" id="GO:0005524">
    <property type="term" value="F:ATP binding"/>
    <property type="evidence" value="ECO:0007669"/>
    <property type="project" value="UniProtKB-UniRule"/>
</dbReference>
<keyword evidence="14" id="KW-1185">Reference proteome</keyword>
<dbReference type="InterPro" id="IPR020546">
    <property type="entry name" value="ATP_synth_F1_dsu/esu_N"/>
</dbReference>
<name>A0A8J6Z829_9RHOB</name>
<evidence type="ECO:0000256" key="6">
    <source>
        <dbReference type="ARBA" id="ARBA00023065"/>
    </source>
</evidence>
<comment type="function">
    <text evidence="1 10">Produces ATP from ADP in the presence of a proton gradient across the membrane.</text>
</comment>
<keyword evidence="5 10" id="KW-0375">Hydrogen ion transport</keyword>
<evidence type="ECO:0000256" key="8">
    <source>
        <dbReference type="ARBA" id="ARBA00023196"/>
    </source>
</evidence>
<evidence type="ECO:0000256" key="5">
    <source>
        <dbReference type="ARBA" id="ARBA00022781"/>
    </source>
</evidence>
<evidence type="ECO:0000259" key="12">
    <source>
        <dbReference type="Pfam" id="PF02823"/>
    </source>
</evidence>
<accession>A0A8J6Z829</accession>
<feature type="domain" description="ATP synthase F1 complex delta/epsilon subunit N-terminal" evidence="12">
    <location>
        <begin position="6"/>
        <end position="84"/>
    </location>
</feature>
<dbReference type="InterPro" id="IPR001469">
    <property type="entry name" value="ATP_synth_F1_dsu/esu"/>
</dbReference>